<feature type="coiled-coil region" evidence="1">
    <location>
        <begin position="137"/>
        <end position="164"/>
    </location>
</feature>
<protein>
    <submittedName>
        <fullName evidence="2">Uncharacterized protein</fullName>
    </submittedName>
</protein>
<accession>A0A1R2BJY2</accession>
<sequence>MKKSQASTSDSKEINIDFLYDLPTNQTPENLGRMSTSLSTLKHEIQHLQDTLIIQNSEIAKIEKKIYESKQENSMIKTKINKAKLHSKHQSKTSIDYNFQDDFNRKEIIKNCISYTGIKTHKPKQLSTTSVENEKRIDKLYRIMKKNNEEYALLEKRLDVAEGLLGLKLR</sequence>
<name>A0A1R2BJY2_9CILI</name>
<evidence type="ECO:0000256" key="1">
    <source>
        <dbReference type="SAM" id="Coils"/>
    </source>
</evidence>
<evidence type="ECO:0000313" key="3">
    <source>
        <dbReference type="Proteomes" id="UP000187209"/>
    </source>
</evidence>
<keyword evidence="1" id="KW-0175">Coiled coil</keyword>
<organism evidence="2 3">
    <name type="scientific">Stentor coeruleus</name>
    <dbReference type="NCBI Taxonomy" id="5963"/>
    <lineage>
        <taxon>Eukaryota</taxon>
        <taxon>Sar</taxon>
        <taxon>Alveolata</taxon>
        <taxon>Ciliophora</taxon>
        <taxon>Postciliodesmatophora</taxon>
        <taxon>Heterotrichea</taxon>
        <taxon>Heterotrichida</taxon>
        <taxon>Stentoridae</taxon>
        <taxon>Stentor</taxon>
    </lineage>
</organism>
<reference evidence="2 3" key="1">
    <citation type="submission" date="2016-11" db="EMBL/GenBank/DDBJ databases">
        <title>The macronuclear genome of Stentor coeruleus: a giant cell with tiny introns.</title>
        <authorList>
            <person name="Slabodnick M."/>
            <person name="Ruby J.G."/>
            <person name="Reiff S.B."/>
            <person name="Swart E.C."/>
            <person name="Gosai S."/>
            <person name="Prabakaran S."/>
            <person name="Witkowska E."/>
            <person name="Larue G.E."/>
            <person name="Fisher S."/>
            <person name="Freeman R.M."/>
            <person name="Gunawardena J."/>
            <person name="Chu W."/>
            <person name="Stover N.A."/>
            <person name="Gregory B.D."/>
            <person name="Nowacki M."/>
            <person name="Derisi J."/>
            <person name="Roy S.W."/>
            <person name="Marshall W.F."/>
            <person name="Sood P."/>
        </authorList>
    </citation>
    <scope>NUCLEOTIDE SEQUENCE [LARGE SCALE GENOMIC DNA]</scope>
    <source>
        <strain evidence="2">WM001</strain>
    </source>
</reference>
<comment type="caution">
    <text evidence="2">The sequence shown here is derived from an EMBL/GenBank/DDBJ whole genome shotgun (WGS) entry which is preliminary data.</text>
</comment>
<dbReference type="EMBL" id="MPUH01000594">
    <property type="protein sequence ID" value="OMJ77083.1"/>
    <property type="molecule type" value="Genomic_DNA"/>
</dbReference>
<evidence type="ECO:0000313" key="2">
    <source>
        <dbReference type="EMBL" id="OMJ77083.1"/>
    </source>
</evidence>
<dbReference type="AlphaFoldDB" id="A0A1R2BJY2"/>
<dbReference type="Proteomes" id="UP000187209">
    <property type="component" value="Unassembled WGS sequence"/>
</dbReference>
<keyword evidence="3" id="KW-1185">Reference proteome</keyword>
<dbReference type="SMR" id="A0A1R2BJY2"/>
<proteinExistence type="predicted"/>
<gene>
    <name evidence="2" type="ORF">SteCoe_23397</name>
</gene>